<keyword evidence="3" id="KW-1185">Reference proteome</keyword>
<dbReference type="Proteomes" id="UP000282195">
    <property type="component" value="Chromosome"/>
</dbReference>
<dbReference type="KEGG" id="rjg:CCGE525_17655"/>
<protein>
    <submittedName>
        <fullName evidence="2">Uncharacterized protein</fullName>
    </submittedName>
</protein>
<sequence length="134" mass="14618">MLAAALQVRRTQDLQHSSDLLTQVNDMEKVAIAMMNAAFERNDEVAAAAWFDRLLKASAFRLSVESSSKPSRSLDNPVIAAMAKQERLAAVARRFTELIARHRAGDDNEGEIIDVTLGPDAQDGDAPEPRSGNN</sequence>
<evidence type="ECO:0000256" key="1">
    <source>
        <dbReference type="SAM" id="MobiDB-lite"/>
    </source>
</evidence>
<feature type="region of interest" description="Disordered" evidence="1">
    <location>
        <begin position="109"/>
        <end position="134"/>
    </location>
</feature>
<dbReference type="EMBL" id="CP032694">
    <property type="protein sequence ID" value="AYG60429.1"/>
    <property type="molecule type" value="Genomic_DNA"/>
</dbReference>
<evidence type="ECO:0000313" key="3">
    <source>
        <dbReference type="Proteomes" id="UP000282195"/>
    </source>
</evidence>
<organism evidence="2 3">
    <name type="scientific">Rhizobium jaguaris</name>
    <dbReference type="NCBI Taxonomy" id="1312183"/>
    <lineage>
        <taxon>Bacteria</taxon>
        <taxon>Pseudomonadati</taxon>
        <taxon>Pseudomonadota</taxon>
        <taxon>Alphaproteobacteria</taxon>
        <taxon>Hyphomicrobiales</taxon>
        <taxon>Rhizobiaceae</taxon>
        <taxon>Rhizobium/Agrobacterium group</taxon>
        <taxon>Rhizobium</taxon>
    </lineage>
</organism>
<dbReference type="AlphaFoldDB" id="A0A387FPG4"/>
<accession>A0A387FPG4</accession>
<proteinExistence type="predicted"/>
<gene>
    <name evidence="2" type="ORF">CCGE525_17655</name>
</gene>
<name>A0A387FPG4_9HYPH</name>
<reference evidence="2 3" key="1">
    <citation type="submission" date="2018-10" db="EMBL/GenBank/DDBJ databases">
        <title>Rhizobium etli, R. leguminosarum and a new Rhizobium genospecies from Phaseolus dumosus.</title>
        <authorList>
            <person name="Ramirez-Puebla S.T."/>
            <person name="Rogel-Hernandez M.A."/>
            <person name="Guerrero G."/>
            <person name="Ormeno-Orrillo E."/>
            <person name="Martinez-Romero J.C."/>
            <person name="Negrete-Yankelevich S."/>
            <person name="Martinez-Romero E."/>
        </authorList>
    </citation>
    <scope>NUCLEOTIDE SEQUENCE [LARGE SCALE GENOMIC DNA]</scope>
    <source>
        <strain evidence="2 3">CCGE525</strain>
    </source>
</reference>
<evidence type="ECO:0000313" key="2">
    <source>
        <dbReference type="EMBL" id="AYG60429.1"/>
    </source>
</evidence>